<dbReference type="SMART" id="SM00256">
    <property type="entry name" value="FBOX"/>
    <property type="match status" value="1"/>
</dbReference>
<accession>A0AAD2H0Z6</accession>
<dbReference type="SUPFAM" id="SSF81383">
    <property type="entry name" value="F-box domain"/>
    <property type="match status" value="1"/>
</dbReference>
<feature type="domain" description="F-box" evidence="1">
    <location>
        <begin position="4"/>
        <end position="50"/>
    </location>
</feature>
<keyword evidence="3" id="KW-1185">Reference proteome</keyword>
<dbReference type="Pfam" id="PF12937">
    <property type="entry name" value="F-box-like"/>
    <property type="match status" value="1"/>
</dbReference>
<organism evidence="2 3">
    <name type="scientific">Mycena citricolor</name>
    <dbReference type="NCBI Taxonomy" id="2018698"/>
    <lineage>
        <taxon>Eukaryota</taxon>
        <taxon>Fungi</taxon>
        <taxon>Dikarya</taxon>
        <taxon>Basidiomycota</taxon>
        <taxon>Agaricomycotina</taxon>
        <taxon>Agaricomycetes</taxon>
        <taxon>Agaricomycetidae</taxon>
        <taxon>Agaricales</taxon>
        <taxon>Marasmiineae</taxon>
        <taxon>Mycenaceae</taxon>
        <taxon>Mycena</taxon>
    </lineage>
</organism>
<dbReference type="AlphaFoldDB" id="A0AAD2H0Z6"/>
<gene>
    <name evidence="2" type="ORF">MYCIT1_LOCUS7604</name>
</gene>
<evidence type="ECO:0000313" key="3">
    <source>
        <dbReference type="Proteomes" id="UP001295794"/>
    </source>
</evidence>
<comment type="caution">
    <text evidence="2">The sequence shown here is derived from an EMBL/GenBank/DDBJ whole genome shotgun (WGS) entry which is preliminary data.</text>
</comment>
<dbReference type="PROSITE" id="PS50181">
    <property type="entry name" value="FBOX"/>
    <property type="match status" value="1"/>
</dbReference>
<dbReference type="Gene3D" id="1.20.1280.50">
    <property type="match status" value="1"/>
</dbReference>
<dbReference type="Proteomes" id="UP001295794">
    <property type="component" value="Unassembled WGS sequence"/>
</dbReference>
<sequence>MTGTSSLHALPPDVVLQILVYLDVLSLVALSCVDTRLKALSQEHSFWFRPLAGAHRIRPLACPAADDLSLRTAAELRRLALHSLRLERNWSTSFPSVAKPVKTLALTNHDEMMLNIPGTNLIVLEDWEEATLVCMDVETGEQSDAVRIGAIYDMSSPVEDKASCAMSALSVMSGNQMLSVLRVAMPGQSKPVIEDSLRLILDPSYQYSATFLTESVVGVVRQTEGRSLEIQTFNLVDPTISTVVVTDCPAVEIMGSVVFDRTIYLVVLVGTNAFVYACPEKLLAIGSPSADIDYTIRRSHVARVALSFPTDITRVCFPRSVLSSEPRSGRSFISVTDVHARRGATTDRSLEVTFWRRPWSESDDESAQHRLVLPVKTVVVEGKLTEHPASHAEPLIIANSGLTVLLLVEVPEADSPKMLLIRYDPAEKTASTHELRFDASESGLDLKAVRGITLDDHIGVVMAVTEDKRLHVIPYA</sequence>
<evidence type="ECO:0000259" key="1">
    <source>
        <dbReference type="PROSITE" id="PS50181"/>
    </source>
</evidence>
<evidence type="ECO:0000313" key="2">
    <source>
        <dbReference type="EMBL" id="CAK5266088.1"/>
    </source>
</evidence>
<dbReference type="InterPro" id="IPR036047">
    <property type="entry name" value="F-box-like_dom_sf"/>
</dbReference>
<name>A0AAD2H0Z6_9AGAR</name>
<reference evidence="2" key="1">
    <citation type="submission" date="2023-11" db="EMBL/GenBank/DDBJ databases">
        <authorList>
            <person name="De Vega J J."/>
            <person name="De Vega J J."/>
        </authorList>
    </citation>
    <scope>NUCLEOTIDE SEQUENCE</scope>
</reference>
<protein>
    <recommendedName>
        <fullName evidence="1">F-box domain-containing protein</fullName>
    </recommendedName>
</protein>
<dbReference type="InterPro" id="IPR001810">
    <property type="entry name" value="F-box_dom"/>
</dbReference>
<dbReference type="EMBL" id="CAVNYO010000106">
    <property type="protein sequence ID" value="CAK5266088.1"/>
    <property type="molecule type" value="Genomic_DNA"/>
</dbReference>
<proteinExistence type="predicted"/>